<organism evidence="2 3">
    <name type="scientific">Actinidia rufa</name>
    <dbReference type="NCBI Taxonomy" id="165716"/>
    <lineage>
        <taxon>Eukaryota</taxon>
        <taxon>Viridiplantae</taxon>
        <taxon>Streptophyta</taxon>
        <taxon>Embryophyta</taxon>
        <taxon>Tracheophyta</taxon>
        <taxon>Spermatophyta</taxon>
        <taxon>Magnoliopsida</taxon>
        <taxon>eudicotyledons</taxon>
        <taxon>Gunneridae</taxon>
        <taxon>Pentapetalae</taxon>
        <taxon>asterids</taxon>
        <taxon>Ericales</taxon>
        <taxon>Actinidiaceae</taxon>
        <taxon>Actinidia</taxon>
    </lineage>
</organism>
<evidence type="ECO:0000313" key="2">
    <source>
        <dbReference type="EMBL" id="GFZ12635.1"/>
    </source>
</evidence>
<keyword evidence="3" id="KW-1185">Reference proteome</keyword>
<reference evidence="2 3" key="1">
    <citation type="submission" date="2019-07" db="EMBL/GenBank/DDBJ databases">
        <title>De Novo Assembly of kiwifruit Actinidia rufa.</title>
        <authorList>
            <person name="Sugita-Konishi S."/>
            <person name="Sato K."/>
            <person name="Mori E."/>
            <person name="Abe Y."/>
            <person name="Kisaki G."/>
            <person name="Hamano K."/>
            <person name="Suezawa K."/>
            <person name="Otani M."/>
            <person name="Fukuda T."/>
            <person name="Manabe T."/>
            <person name="Gomi K."/>
            <person name="Tabuchi M."/>
            <person name="Akimitsu K."/>
            <person name="Kataoka I."/>
        </authorList>
    </citation>
    <scope>NUCLEOTIDE SEQUENCE [LARGE SCALE GENOMIC DNA]</scope>
    <source>
        <strain evidence="3">cv. Fuchu</strain>
    </source>
</reference>
<feature type="coiled-coil region" evidence="1">
    <location>
        <begin position="44"/>
        <end position="85"/>
    </location>
</feature>
<dbReference type="InterPro" id="IPR058936">
    <property type="entry name" value="At4g15545-like"/>
</dbReference>
<dbReference type="OrthoDB" id="965368at2759"/>
<dbReference type="AlphaFoldDB" id="A0A7J0GPA3"/>
<dbReference type="Gene3D" id="1.20.5.170">
    <property type="match status" value="1"/>
</dbReference>
<evidence type="ECO:0000313" key="3">
    <source>
        <dbReference type="Proteomes" id="UP000585474"/>
    </source>
</evidence>
<keyword evidence="1" id="KW-0175">Coiled coil</keyword>
<dbReference type="EMBL" id="BJWL01000023">
    <property type="protein sequence ID" value="GFZ12635.1"/>
    <property type="molecule type" value="Genomic_DNA"/>
</dbReference>
<sequence length="137" mass="15869">MSQSSESGPNFHLPDEILSVIPIDPYDQLDLARKITSMAIASRVSKLESEVGRLRQKVNDKDRKIFELEENVSHLQKANREANTRLKIIIEDNMKLANERDSLAVITKKLGRDLAKVRFFEILIVMIKTHFSFYLWL</sequence>
<comment type="caution">
    <text evidence="2">The sequence shown here is derived from an EMBL/GenBank/DDBJ whole genome shotgun (WGS) entry which is preliminary data.</text>
</comment>
<proteinExistence type="predicted"/>
<name>A0A7J0GPA3_9ERIC</name>
<dbReference type="PANTHER" id="PTHR47383:SF8">
    <property type="entry name" value="OS01G0768300 PROTEIN"/>
    <property type="match status" value="1"/>
</dbReference>
<accession>A0A7J0GPA3</accession>
<dbReference type="Proteomes" id="UP000585474">
    <property type="component" value="Unassembled WGS sequence"/>
</dbReference>
<gene>
    <name evidence="2" type="ORF">Acr_23g0010200</name>
</gene>
<evidence type="ECO:0000256" key="1">
    <source>
        <dbReference type="SAM" id="Coils"/>
    </source>
</evidence>
<dbReference type="PANTHER" id="PTHR47383">
    <property type="entry name" value="OS03G0659800 PROTEIN"/>
    <property type="match status" value="1"/>
</dbReference>
<protein>
    <submittedName>
        <fullName evidence="2">Uncharacterized protein</fullName>
    </submittedName>
</protein>